<dbReference type="SUPFAM" id="SSF50978">
    <property type="entry name" value="WD40 repeat-like"/>
    <property type="match status" value="1"/>
</dbReference>
<reference evidence="8 9" key="1">
    <citation type="submission" date="2018-05" db="EMBL/GenBank/DDBJ databases">
        <authorList>
            <person name="Datahose"/>
        </authorList>
    </citation>
    <scope>NUCLEOTIDE SEQUENCE</scope>
</reference>
<feature type="repeat" description="WD" evidence="6">
    <location>
        <begin position="240"/>
        <end position="266"/>
    </location>
</feature>
<reference evidence="8" key="3">
    <citation type="submission" date="2025-08" db="UniProtKB">
        <authorList>
            <consortium name="Ensembl"/>
        </authorList>
    </citation>
    <scope>IDENTIFICATION</scope>
</reference>
<evidence type="ECO:0000256" key="6">
    <source>
        <dbReference type="PROSITE-ProRule" id="PRU00221"/>
    </source>
</evidence>
<dbReference type="InterPro" id="IPR036322">
    <property type="entry name" value="WD40_repeat_dom_sf"/>
</dbReference>
<keyword evidence="9" id="KW-1185">Reference proteome</keyword>
<dbReference type="FunFam" id="2.130.10.10:FF:000069">
    <property type="entry name" value="WD repeat domain 33"/>
    <property type="match status" value="1"/>
</dbReference>
<dbReference type="InterPro" id="IPR045245">
    <property type="entry name" value="Pfs2-like"/>
</dbReference>
<evidence type="ECO:0000256" key="1">
    <source>
        <dbReference type="ARBA" id="ARBA00004123"/>
    </source>
</evidence>
<accession>A0AAX7VU15</accession>
<name>A0AAX7VU15_ASTCA</name>
<dbReference type="InterPro" id="IPR001680">
    <property type="entry name" value="WD40_rpt"/>
</dbReference>
<dbReference type="AlphaFoldDB" id="A0AAX7VU15"/>
<feature type="compositionally biased region" description="Basic and acidic residues" evidence="7">
    <location>
        <begin position="465"/>
        <end position="477"/>
    </location>
</feature>
<reference evidence="9" key="2">
    <citation type="submission" date="2023-03" db="EMBL/GenBank/DDBJ databases">
        <authorList>
            <consortium name="Wellcome Sanger Institute Data Sharing"/>
        </authorList>
    </citation>
    <scope>NUCLEOTIDE SEQUENCE [LARGE SCALE GENOMIC DNA]</scope>
</reference>
<evidence type="ECO:0000256" key="2">
    <source>
        <dbReference type="ARBA" id="ARBA00022574"/>
    </source>
</evidence>
<dbReference type="PANTHER" id="PTHR22836">
    <property type="entry name" value="WD40 REPEAT PROTEIN"/>
    <property type="match status" value="1"/>
</dbReference>
<dbReference type="GO" id="GO:0005847">
    <property type="term" value="C:mRNA cleavage and polyadenylation specificity factor complex"/>
    <property type="evidence" value="ECO:0007669"/>
    <property type="project" value="TreeGrafter"/>
</dbReference>
<dbReference type="PANTHER" id="PTHR22836:SF0">
    <property type="entry name" value="PRE-MRNA 3' END PROCESSING PROTEIN WDR33"/>
    <property type="match status" value="1"/>
</dbReference>
<comment type="subcellular location">
    <subcellularLocation>
        <location evidence="1">Nucleus</location>
    </subcellularLocation>
</comment>
<dbReference type="PROSITE" id="PS50082">
    <property type="entry name" value="WD_REPEATS_2"/>
    <property type="match status" value="4"/>
</dbReference>
<evidence type="ECO:0000256" key="3">
    <source>
        <dbReference type="ARBA" id="ARBA00022664"/>
    </source>
</evidence>
<feature type="repeat" description="WD" evidence="6">
    <location>
        <begin position="198"/>
        <end position="230"/>
    </location>
</feature>
<evidence type="ECO:0000313" key="9">
    <source>
        <dbReference type="Proteomes" id="UP000265100"/>
    </source>
</evidence>
<dbReference type="CDD" id="cd00200">
    <property type="entry name" value="WD40"/>
    <property type="match status" value="1"/>
</dbReference>
<dbReference type="InterPro" id="IPR015943">
    <property type="entry name" value="WD40/YVTN_repeat-like_dom_sf"/>
</dbReference>
<dbReference type="GeneTree" id="ENSGT00730000111130"/>
<evidence type="ECO:0000256" key="7">
    <source>
        <dbReference type="SAM" id="MobiDB-lite"/>
    </source>
</evidence>
<feature type="region of interest" description="Disordered" evidence="7">
    <location>
        <begin position="452"/>
        <end position="477"/>
    </location>
</feature>
<reference evidence="8" key="4">
    <citation type="submission" date="2025-09" db="UniProtKB">
        <authorList>
            <consortium name="Ensembl"/>
        </authorList>
    </citation>
    <scope>IDENTIFICATION</scope>
</reference>
<evidence type="ECO:0008006" key="10">
    <source>
        <dbReference type="Google" id="ProtNLM"/>
    </source>
</evidence>
<dbReference type="Proteomes" id="UP000265100">
    <property type="component" value="Chromosome 18"/>
</dbReference>
<dbReference type="Ensembl" id="ENSACLT00000058907.1">
    <property type="protein sequence ID" value="ENSACLP00000084622.1"/>
    <property type="gene ID" value="ENSACLG00000017215.2"/>
</dbReference>
<keyword evidence="2 6" id="KW-0853">WD repeat</keyword>
<dbReference type="PROSITE" id="PS50294">
    <property type="entry name" value="WD_REPEATS_REGION"/>
    <property type="match status" value="2"/>
</dbReference>
<feature type="compositionally biased region" description="Polar residues" evidence="7">
    <location>
        <begin position="452"/>
        <end position="462"/>
    </location>
</feature>
<evidence type="ECO:0000256" key="4">
    <source>
        <dbReference type="ARBA" id="ARBA00022737"/>
    </source>
</evidence>
<organism evidence="8 9">
    <name type="scientific">Astatotilapia calliptera</name>
    <name type="common">Eastern happy</name>
    <name type="synonym">Chromis callipterus</name>
    <dbReference type="NCBI Taxonomy" id="8154"/>
    <lineage>
        <taxon>Eukaryota</taxon>
        <taxon>Metazoa</taxon>
        <taxon>Chordata</taxon>
        <taxon>Craniata</taxon>
        <taxon>Vertebrata</taxon>
        <taxon>Euteleostomi</taxon>
        <taxon>Actinopterygii</taxon>
        <taxon>Neopterygii</taxon>
        <taxon>Teleostei</taxon>
        <taxon>Neoteleostei</taxon>
        <taxon>Acanthomorphata</taxon>
        <taxon>Ovalentaria</taxon>
        <taxon>Cichlomorphae</taxon>
        <taxon>Cichliformes</taxon>
        <taxon>Cichlidae</taxon>
        <taxon>African cichlids</taxon>
        <taxon>Pseudocrenilabrinae</taxon>
        <taxon>Haplochromini</taxon>
        <taxon>Astatotilapia</taxon>
    </lineage>
</organism>
<feature type="repeat" description="WD" evidence="6">
    <location>
        <begin position="284"/>
        <end position="325"/>
    </location>
</feature>
<dbReference type="SMART" id="SM00320">
    <property type="entry name" value="WD40"/>
    <property type="match status" value="5"/>
</dbReference>
<dbReference type="Gene3D" id="2.130.10.10">
    <property type="entry name" value="YVTN repeat-like/Quinoprotein amine dehydrogenase"/>
    <property type="match status" value="2"/>
</dbReference>
<dbReference type="FunFam" id="2.130.10.10:FF:000077">
    <property type="entry name" value="WD repeat domain 33"/>
    <property type="match status" value="1"/>
</dbReference>
<keyword evidence="5" id="KW-0539">Nucleus</keyword>
<gene>
    <name evidence="8" type="primary">WDR33</name>
</gene>
<proteinExistence type="predicted"/>
<keyword evidence="4" id="KW-0677">Repeat</keyword>
<evidence type="ECO:0000313" key="8">
    <source>
        <dbReference type="Ensembl" id="ENSACLP00000084622.1"/>
    </source>
</evidence>
<evidence type="ECO:0000256" key="5">
    <source>
        <dbReference type="ARBA" id="ARBA00023242"/>
    </source>
</evidence>
<feature type="repeat" description="WD" evidence="6">
    <location>
        <begin position="157"/>
        <end position="189"/>
    </location>
</feature>
<sequence length="477" mass="54166">MATDVGSPQRFFHMPRFQHQAPRQVFYKRPDFAQQQAMQQLTFDGKRMRKAVNRKTIDYNPSVIRYLENRLWQRDHRDFRAIQPDAGFYNDLVPPIGMLSNPMNAVTTKFVRTSTNKVKCPVFVIRWTPEGRRLVTGASSGEFTLWNGLTFNFETILQAHDSPVRAMTWSHNDMWMLTADHGGYVKYWQSNMNNVKMFQAHKEAIREASFSPTDNKFATCSDDGTVRIWDFLRCHEERILRGHGADVKCVDWHPTKGLVVSGSKDSQQPIKFWDPKTGQSLATLHAHKNTVMEVKWNLNGNWLLTASRDHLCKLFDIRNLKEELQVFRGHKKEATGEGGARLTCMLTSGPAPILTLLSLFFQRWRGILSMKACSPAEAPTGRCSSGTQDDVEPNSIAAIPGMGIPEQLKAAMEQEQSSKSDLRERDIVCAAAGGARRCFRINEVLFVSRGSFSPSVDSQRFTPRTADEAHAQETAHR</sequence>
<protein>
    <recommendedName>
        <fullName evidence="10">WD repeat domain 33</fullName>
    </recommendedName>
</protein>
<keyword evidence="3" id="KW-0507">mRNA processing</keyword>
<dbReference type="GO" id="GO:0031124">
    <property type="term" value="P:mRNA 3'-end processing"/>
    <property type="evidence" value="ECO:0007669"/>
    <property type="project" value="InterPro"/>
</dbReference>
<dbReference type="Pfam" id="PF00400">
    <property type="entry name" value="WD40"/>
    <property type="match status" value="4"/>
</dbReference>